<dbReference type="EMBL" id="JACHMJ010000001">
    <property type="protein sequence ID" value="MBB5844177.1"/>
    <property type="molecule type" value="Genomic_DNA"/>
</dbReference>
<keyword evidence="3" id="KW-1185">Reference proteome</keyword>
<comment type="caution">
    <text evidence="2">The sequence shown here is derived from an EMBL/GenBank/DDBJ whole genome shotgun (WGS) entry which is preliminary data.</text>
</comment>
<proteinExistence type="predicted"/>
<organism evidence="2 3">
    <name type="scientific">Conyzicola lurida</name>
    <dbReference type="NCBI Taxonomy" id="1172621"/>
    <lineage>
        <taxon>Bacteria</taxon>
        <taxon>Bacillati</taxon>
        <taxon>Actinomycetota</taxon>
        <taxon>Actinomycetes</taxon>
        <taxon>Micrococcales</taxon>
        <taxon>Microbacteriaceae</taxon>
        <taxon>Conyzicola</taxon>
    </lineage>
</organism>
<reference evidence="2 3" key="1">
    <citation type="submission" date="2020-08" db="EMBL/GenBank/DDBJ databases">
        <title>Sequencing the genomes of 1000 actinobacteria strains.</title>
        <authorList>
            <person name="Klenk H.-P."/>
        </authorList>
    </citation>
    <scope>NUCLEOTIDE SEQUENCE [LARGE SCALE GENOMIC DNA]</scope>
    <source>
        <strain evidence="2 3">DSM 105784</strain>
    </source>
</reference>
<evidence type="ECO:0000256" key="1">
    <source>
        <dbReference type="SAM" id="MobiDB-lite"/>
    </source>
</evidence>
<sequence length="296" mass="33483">MDRPLPRRLLLMKSPSTVVQNGNIRIAQYRSSINGIEVIFETRRPDSKVMFADRIERAEGQATLPFRAVTTSQSIGRDMTVKPKERGTILVCHCCGVPNEIYMESATSHQVCDPCKRHSTGDWKAVTRTHTEWVVAYYSERERLNAEARQTARAALVSKQAEVEKLTARFQHAVSTMASQYADAPIGDLQNWVRAAVVSKAGSDRDTAFRTRDAAMRVVWRIDQLHRKKYNRDTACSCGTKATSCRELKAVEPFADELDRWEDEQLARLSKGRDCGLPKEHPKMAGRGPLQYSGRR</sequence>
<evidence type="ECO:0000313" key="3">
    <source>
        <dbReference type="Proteomes" id="UP000536685"/>
    </source>
</evidence>
<gene>
    <name evidence="2" type="ORF">HD599_002500</name>
</gene>
<dbReference type="Proteomes" id="UP000536685">
    <property type="component" value="Unassembled WGS sequence"/>
</dbReference>
<evidence type="ECO:0000313" key="2">
    <source>
        <dbReference type="EMBL" id="MBB5844177.1"/>
    </source>
</evidence>
<feature type="compositionally biased region" description="Basic and acidic residues" evidence="1">
    <location>
        <begin position="272"/>
        <end position="283"/>
    </location>
</feature>
<accession>A0A841ALU0</accession>
<feature type="region of interest" description="Disordered" evidence="1">
    <location>
        <begin position="272"/>
        <end position="296"/>
    </location>
</feature>
<dbReference type="AlphaFoldDB" id="A0A841ALU0"/>
<name>A0A841ALU0_9MICO</name>
<protein>
    <submittedName>
        <fullName evidence="2">Uncharacterized protein</fullName>
    </submittedName>
</protein>